<protein>
    <submittedName>
        <fullName evidence="4">LysM peptidoglycan-binding domain-containing protein</fullName>
    </submittedName>
</protein>
<name>A0A7X3MCV1_9FIRM</name>
<keyword evidence="5" id="KW-1185">Reference proteome</keyword>
<keyword evidence="2" id="KW-0812">Transmembrane</keyword>
<dbReference type="PROSITE" id="PS51782">
    <property type="entry name" value="LYSM"/>
    <property type="match status" value="1"/>
</dbReference>
<keyword evidence="2" id="KW-0472">Membrane</keyword>
<evidence type="ECO:0000256" key="1">
    <source>
        <dbReference type="SAM" id="MobiDB-lite"/>
    </source>
</evidence>
<gene>
    <name evidence="4" type="ORF">GN277_00575</name>
</gene>
<dbReference type="Proteomes" id="UP000460412">
    <property type="component" value="Unassembled WGS sequence"/>
</dbReference>
<evidence type="ECO:0000313" key="5">
    <source>
        <dbReference type="Proteomes" id="UP000460412"/>
    </source>
</evidence>
<organism evidence="4 5">
    <name type="scientific">Sporofaciens musculi</name>
    <dbReference type="NCBI Taxonomy" id="2681861"/>
    <lineage>
        <taxon>Bacteria</taxon>
        <taxon>Bacillati</taxon>
        <taxon>Bacillota</taxon>
        <taxon>Clostridia</taxon>
        <taxon>Lachnospirales</taxon>
        <taxon>Lachnospiraceae</taxon>
        <taxon>Sporofaciens</taxon>
    </lineage>
</organism>
<feature type="region of interest" description="Disordered" evidence="1">
    <location>
        <begin position="251"/>
        <end position="308"/>
    </location>
</feature>
<dbReference type="AlphaFoldDB" id="A0A7X3MCV1"/>
<dbReference type="SUPFAM" id="SSF54106">
    <property type="entry name" value="LysM domain"/>
    <property type="match status" value="1"/>
</dbReference>
<evidence type="ECO:0000313" key="4">
    <source>
        <dbReference type="EMBL" id="MXP73987.1"/>
    </source>
</evidence>
<dbReference type="InterPro" id="IPR036779">
    <property type="entry name" value="LysM_dom_sf"/>
</dbReference>
<evidence type="ECO:0000259" key="3">
    <source>
        <dbReference type="PROSITE" id="PS51782"/>
    </source>
</evidence>
<reference evidence="4 5" key="1">
    <citation type="submission" date="2019-12" db="EMBL/GenBank/DDBJ databases">
        <title>Sporaefaciens musculi gen. nov., sp. nov., a novel bacterium isolated from the caecum of an obese mouse.</title>
        <authorList>
            <person name="Rasmussen T.S."/>
            <person name="Streidl T."/>
            <person name="Hitch T.C.A."/>
            <person name="Wortmann E."/>
            <person name="Deptula P."/>
            <person name="Hansen M."/>
            <person name="Nielsen D.S."/>
            <person name="Clavel T."/>
            <person name="Vogensen F.K."/>
        </authorList>
    </citation>
    <scope>NUCLEOTIDE SEQUENCE [LARGE SCALE GENOMIC DNA]</scope>
    <source>
        <strain evidence="4 5">WCA-9-b2</strain>
    </source>
</reference>
<dbReference type="RefSeq" id="WP_159748979.1">
    <property type="nucleotide sequence ID" value="NZ_CASSPE010000186.1"/>
</dbReference>
<sequence length="364" mass="41058">MERQFPKNVRQIGNVGDEPKIYVEDYVDIYLNQLQQQAEETPVGVILIGEILKLEGQDVVCISGAMGIRDVRMNGTEIVIEKETFKGLDEERKKYFPSSESVGWCLIENGHPSRQDREIKRIHHRNFARDNTVFIWKDALDQEETFYSYRNGDLVQMDGHYIYYEKNPDMQNYMIMTRKQNGVIPCEVVEDRAAKDFRSTVRARIEEKERQSSRLIYATSALLVVVVLAIGISTVNNFDKMEAVQDSLESLSQSVNQPESTTKTVSEDQAAVPAGQPIEETNTGEPESVEKAEETAETGGTVPDPSTIQEQLGNENYYVVQKGDTLDSISVKLYGDTSHVKAICKMNGLSDGNLIYIGQKLLLP</sequence>
<dbReference type="Gene3D" id="3.10.350.10">
    <property type="entry name" value="LysM domain"/>
    <property type="match status" value="1"/>
</dbReference>
<proteinExistence type="predicted"/>
<evidence type="ECO:0000256" key="2">
    <source>
        <dbReference type="SAM" id="Phobius"/>
    </source>
</evidence>
<feature type="compositionally biased region" description="Polar residues" evidence="1">
    <location>
        <begin position="251"/>
        <end position="264"/>
    </location>
</feature>
<dbReference type="SMART" id="SM00257">
    <property type="entry name" value="LysM"/>
    <property type="match status" value="1"/>
</dbReference>
<feature type="domain" description="LysM" evidence="3">
    <location>
        <begin position="316"/>
        <end position="363"/>
    </location>
</feature>
<dbReference type="Pfam" id="PF01476">
    <property type="entry name" value="LysM"/>
    <property type="match status" value="1"/>
</dbReference>
<dbReference type="InterPro" id="IPR018392">
    <property type="entry name" value="LysM"/>
</dbReference>
<dbReference type="EMBL" id="WUQX01000001">
    <property type="protein sequence ID" value="MXP73987.1"/>
    <property type="molecule type" value="Genomic_DNA"/>
</dbReference>
<comment type="caution">
    <text evidence="4">The sequence shown here is derived from an EMBL/GenBank/DDBJ whole genome shotgun (WGS) entry which is preliminary data.</text>
</comment>
<keyword evidence="2" id="KW-1133">Transmembrane helix</keyword>
<feature type="transmembrane region" description="Helical" evidence="2">
    <location>
        <begin position="215"/>
        <end position="235"/>
    </location>
</feature>
<accession>A0A7X3MCV1</accession>
<dbReference type="CDD" id="cd00118">
    <property type="entry name" value="LysM"/>
    <property type="match status" value="1"/>
</dbReference>